<dbReference type="PANTHER" id="PTHR42991">
    <property type="entry name" value="ALDEHYDE DEHYDROGENASE"/>
    <property type="match status" value="1"/>
</dbReference>
<dbReference type="RefSeq" id="WP_244684258.1">
    <property type="nucleotide sequence ID" value="NZ_CP095043.1"/>
</dbReference>
<dbReference type="Pfam" id="PF00171">
    <property type="entry name" value="Aldedh"/>
    <property type="match status" value="1"/>
</dbReference>
<evidence type="ECO:0000313" key="7">
    <source>
        <dbReference type="Proteomes" id="UP000831775"/>
    </source>
</evidence>
<dbReference type="Proteomes" id="UP000831775">
    <property type="component" value="Chromosome"/>
</dbReference>
<dbReference type="PANTHER" id="PTHR42991:SF1">
    <property type="entry name" value="ALDEHYDE DEHYDROGENASE"/>
    <property type="match status" value="1"/>
</dbReference>
<gene>
    <name evidence="6" type="ORF">MUN76_09625</name>
</gene>
<dbReference type="InterPro" id="IPR016162">
    <property type="entry name" value="Ald_DH_N"/>
</dbReference>
<comment type="similarity">
    <text evidence="1 4">Belongs to the aldehyde dehydrogenase family.</text>
</comment>
<dbReference type="Gene3D" id="3.40.605.10">
    <property type="entry name" value="Aldehyde Dehydrogenase, Chain A, domain 1"/>
    <property type="match status" value="1"/>
</dbReference>
<evidence type="ECO:0000256" key="3">
    <source>
        <dbReference type="PROSITE-ProRule" id="PRU10007"/>
    </source>
</evidence>
<dbReference type="InterPro" id="IPR015590">
    <property type="entry name" value="Aldehyde_DH_dom"/>
</dbReference>
<dbReference type="InterPro" id="IPR016163">
    <property type="entry name" value="Ald_DH_C"/>
</dbReference>
<dbReference type="EMBL" id="CP095043">
    <property type="protein sequence ID" value="UOQ59318.1"/>
    <property type="molecule type" value="Genomic_DNA"/>
</dbReference>
<feature type="domain" description="Aldehyde dehydrogenase" evidence="5">
    <location>
        <begin position="50"/>
        <end position="499"/>
    </location>
</feature>
<evidence type="ECO:0000256" key="1">
    <source>
        <dbReference type="ARBA" id="ARBA00009986"/>
    </source>
</evidence>
<evidence type="ECO:0000256" key="2">
    <source>
        <dbReference type="ARBA" id="ARBA00023002"/>
    </source>
</evidence>
<evidence type="ECO:0000259" key="5">
    <source>
        <dbReference type="Pfam" id="PF00171"/>
    </source>
</evidence>
<protein>
    <submittedName>
        <fullName evidence="6">Aldehyde dehydrogenase family protein</fullName>
    </submittedName>
</protein>
<sequence length="505" mass="53424">MDTMTLTSCTPECACCAHSAPAEATDELLRGLGIPGGGYVAGEWLQGPLTLEVTDPEDGSLVARVYEAQAADMDRAVGGVQRSLREDTWELWERREVLERASDLVRAESARLARIISSEGSKTITEATREVARTAETLKISAHSAALLEGETLPFEDTARGAGKFGYYRRVPLGVVAAITPFNDPMNLVAHKVGPGLLAGNAIVLKPAAVTPLSALALHDILLRAGMPAQRMAVLASGREAGSALVGDPRIAAVSFTGGPSTGDTIARIAGARKLLMELGGNNAVLVCEDGDVESAAEGIVDGAFGVAGQNCLSVQRVFVHASHYERLVSLVAAGAERLVVGSKRDASTDVGPLIAERESRRVEEWVEEAIAGGARAVAGRRREGAFYWPTVLVDVPSDARVSREEVFGPVVLIEPFTEVDAALEAMDDTEYGLQAGVFTASLRTAMHAVDRLHMGSVLVNDTSDFRIDAMPFGGSKRSGVGREGVAEAVRELSEPKNVILNRAF</sequence>
<dbReference type="InterPro" id="IPR016161">
    <property type="entry name" value="Ald_DH/histidinol_DH"/>
</dbReference>
<accession>A0ABY4FSS4</accession>
<dbReference type="InterPro" id="IPR051020">
    <property type="entry name" value="ALDH-related_metabolic_enz"/>
</dbReference>
<evidence type="ECO:0000313" key="6">
    <source>
        <dbReference type="EMBL" id="UOQ59318.1"/>
    </source>
</evidence>
<dbReference type="InterPro" id="IPR029510">
    <property type="entry name" value="Ald_DH_CS_GLU"/>
</dbReference>
<evidence type="ECO:0000256" key="4">
    <source>
        <dbReference type="RuleBase" id="RU003345"/>
    </source>
</evidence>
<proteinExistence type="inferred from homology"/>
<feature type="active site" evidence="3">
    <location>
        <position position="278"/>
    </location>
</feature>
<name>A0ABY4FSS4_9MICO</name>
<keyword evidence="2 4" id="KW-0560">Oxidoreductase</keyword>
<dbReference type="SUPFAM" id="SSF53720">
    <property type="entry name" value="ALDH-like"/>
    <property type="match status" value="1"/>
</dbReference>
<dbReference type="PROSITE" id="PS00687">
    <property type="entry name" value="ALDEHYDE_DEHYDR_GLU"/>
    <property type="match status" value="1"/>
</dbReference>
<dbReference type="Gene3D" id="3.40.309.10">
    <property type="entry name" value="Aldehyde Dehydrogenase, Chain A, domain 2"/>
    <property type="match status" value="1"/>
</dbReference>
<keyword evidence="7" id="KW-1185">Reference proteome</keyword>
<reference evidence="6 7" key="1">
    <citation type="submission" date="2022-04" db="EMBL/GenBank/DDBJ databases">
        <title>Leucobacter sp. isolated from rhizosphere of onion.</title>
        <authorList>
            <person name="Won M."/>
            <person name="Lee C.-M."/>
            <person name="Woen H.-Y."/>
            <person name="Kwon S.-W."/>
        </authorList>
    </citation>
    <scope>NUCLEOTIDE SEQUENCE [LARGE SCALE GENOMIC DNA]</scope>
    <source>
        <strain evidence="6 7">H25R-14</strain>
    </source>
</reference>
<organism evidence="6 7">
    <name type="scientific">Leucobacter rhizosphaerae</name>
    <dbReference type="NCBI Taxonomy" id="2932245"/>
    <lineage>
        <taxon>Bacteria</taxon>
        <taxon>Bacillati</taxon>
        <taxon>Actinomycetota</taxon>
        <taxon>Actinomycetes</taxon>
        <taxon>Micrococcales</taxon>
        <taxon>Microbacteriaceae</taxon>
        <taxon>Leucobacter</taxon>
    </lineage>
</organism>